<dbReference type="PATRIC" id="fig|1513271.3.peg.144"/>
<dbReference type="Gene3D" id="3.20.20.80">
    <property type="entry name" value="Glycosidases"/>
    <property type="match status" value="1"/>
</dbReference>
<dbReference type="InterPro" id="IPR006101">
    <property type="entry name" value="Glyco_hydro_2"/>
</dbReference>
<dbReference type="SUPFAM" id="SSF49303">
    <property type="entry name" value="beta-Galactosidase/glucuronidase domain"/>
    <property type="match status" value="1"/>
</dbReference>
<dbReference type="InterPro" id="IPR006104">
    <property type="entry name" value="Glyco_hydro_2_N"/>
</dbReference>
<dbReference type="GO" id="GO:0004553">
    <property type="term" value="F:hydrolase activity, hydrolyzing O-glycosyl compounds"/>
    <property type="evidence" value="ECO:0007669"/>
    <property type="project" value="InterPro"/>
</dbReference>
<feature type="domain" description="Glycoside hydrolase family 2 immunoglobulin-like beta-sandwich" evidence="5">
    <location>
        <begin position="206"/>
        <end position="309"/>
    </location>
</feature>
<comment type="caution">
    <text evidence="10">The sequence shown here is derived from an EMBL/GenBank/DDBJ whole genome shotgun (WGS) entry which is preliminary data.</text>
</comment>
<dbReference type="AlphaFoldDB" id="A0A0J8GV73"/>
<evidence type="ECO:0000259" key="7">
    <source>
        <dbReference type="Pfam" id="PF02837"/>
    </source>
</evidence>
<proteinExistence type="inferred from homology"/>
<dbReference type="Gene3D" id="2.60.40.10">
    <property type="entry name" value="Immunoglobulins"/>
    <property type="match status" value="3"/>
</dbReference>
<keyword evidence="2" id="KW-0378">Hydrolase</keyword>
<keyword evidence="3" id="KW-0326">Glycosidase</keyword>
<dbReference type="SUPFAM" id="SSF51445">
    <property type="entry name" value="(Trans)glycosidases"/>
    <property type="match status" value="1"/>
</dbReference>
<dbReference type="Gene3D" id="2.60.120.260">
    <property type="entry name" value="Galactose-binding domain-like"/>
    <property type="match status" value="1"/>
</dbReference>
<dbReference type="InterPro" id="IPR017853">
    <property type="entry name" value="GH"/>
</dbReference>
<dbReference type="PANTHER" id="PTHR42732:SF1">
    <property type="entry name" value="BETA-MANNOSIDASE"/>
    <property type="match status" value="1"/>
</dbReference>
<protein>
    <recommendedName>
        <fullName evidence="12">Glycoside hydrolase</fullName>
    </recommendedName>
</protein>
<evidence type="ECO:0000259" key="5">
    <source>
        <dbReference type="Pfam" id="PF00703"/>
    </source>
</evidence>
<keyword evidence="4" id="KW-1133">Transmembrane helix</keyword>
<dbReference type="InterPro" id="IPR040605">
    <property type="entry name" value="Glyco_hydro2_dom5"/>
</dbReference>
<dbReference type="InterPro" id="IPR006103">
    <property type="entry name" value="Glyco_hydro_2_cat"/>
</dbReference>
<dbReference type="InterPro" id="IPR036156">
    <property type="entry name" value="Beta-gal/glucu_dom_sf"/>
</dbReference>
<dbReference type="InterPro" id="IPR006102">
    <property type="entry name" value="Ig-like_GH2"/>
</dbReference>
<dbReference type="Pfam" id="PF18565">
    <property type="entry name" value="Glyco_hydro2_C5"/>
    <property type="match status" value="1"/>
</dbReference>
<dbReference type="InterPro" id="IPR008979">
    <property type="entry name" value="Galactose-bd-like_sf"/>
</dbReference>
<reference evidence="10 11" key="1">
    <citation type="submission" date="2015-04" db="EMBL/GenBank/DDBJ databases">
        <title>Draft Genome Sequence of the Novel Agar-Digesting Marine Bacterium Q1.</title>
        <authorList>
            <person name="Li Y."/>
            <person name="Li D."/>
            <person name="Chen G."/>
            <person name="Du Z."/>
        </authorList>
    </citation>
    <scope>NUCLEOTIDE SEQUENCE [LARGE SCALE GENOMIC DNA]</scope>
    <source>
        <strain evidence="10 11">Q1</strain>
    </source>
</reference>
<dbReference type="InterPro" id="IPR013783">
    <property type="entry name" value="Ig-like_fold"/>
</dbReference>
<dbReference type="Pfam" id="PF02837">
    <property type="entry name" value="Glyco_hydro_2_N"/>
    <property type="match status" value="1"/>
</dbReference>
<feature type="transmembrane region" description="Helical" evidence="4">
    <location>
        <begin position="12"/>
        <end position="34"/>
    </location>
</feature>
<evidence type="ECO:0000259" key="9">
    <source>
        <dbReference type="Pfam" id="PF18565"/>
    </source>
</evidence>
<keyword evidence="4" id="KW-0472">Membrane</keyword>
<dbReference type="Pfam" id="PF16355">
    <property type="entry name" value="DUF4982"/>
    <property type="match status" value="1"/>
</dbReference>
<dbReference type="GO" id="GO:0005975">
    <property type="term" value="P:carbohydrate metabolic process"/>
    <property type="evidence" value="ECO:0007669"/>
    <property type="project" value="InterPro"/>
</dbReference>
<organism evidence="10 11">
    <name type="scientific">Catenovulum maritimum</name>
    <dbReference type="NCBI Taxonomy" id="1513271"/>
    <lineage>
        <taxon>Bacteria</taxon>
        <taxon>Pseudomonadati</taxon>
        <taxon>Pseudomonadota</taxon>
        <taxon>Gammaproteobacteria</taxon>
        <taxon>Alteromonadales</taxon>
        <taxon>Alteromonadaceae</taxon>
        <taxon>Catenovulum</taxon>
    </lineage>
</organism>
<gene>
    <name evidence="10" type="ORF">XM47_00695</name>
</gene>
<evidence type="ECO:0000256" key="3">
    <source>
        <dbReference type="ARBA" id="ARBA00023295"/>
    </source>
</evidence>
<dbReference type="InterPro" id="IPR032311">
    <property type="entry name" value="DUF4982"/>
</dbReference>
<evidence type="ECO:0000259" key="6">
    <source>
        <dbReference type="Pfam" id="PF02836"/>
    </source>
</evidence>
<feature type="domain" description="Glycoside hydrolase family 2 catalytic" evidence="6">
    <location>
        <begin position="318"/>
        <end position="539"/>
    </location>
</feature>
<name>A0A0J8GV73_9ALTE</name>
<comment type="similarity">
    <text evidence="1">Belongs to the glycosyl hydrolase 2 family.</text>
</comment>
<feature type="domain" description="DUF4982" evidence="8">
    <location>
        <begin position="639"/>
        <end position="694"/>
    </location>
</feature>
<evidence type="ECO:0000256" key="1">
    <source>
        <dbReference type="ARBA" id="ARBA00007401"/>
    </source>
</evidence>
<keyword evidence="4" id="KW-0812">Transmembrane</keyword>
<evidence type="ECO:0000256" key="2">
    <source>
        <dbReference type="ARBA" id="ARBA00022801"/>
    </source>
</evidence>
<evidence type="ECO:0000259" key="8">
    <source>
        <dbReference type="Pfam" id="PF16355"/>
    </source>
</evidence>
<evidence type="ECO:0000313" key="11">
    <source>
        <dbReference type="Proteomes" id="UP000037600"/>
    </source>
</evidence>
<sequence length="822" mass="93660">MKFARKIRLKTWVNWLASKFIIYIFTCFTAQASVENIQQEINENWYFHKGDLKLLAATSSENQEKLWRKINIPHDWSIENLAASQSPFTPNSIDAYDTGYVVGGIGWYKKNIPLNELAKFESVMLHFGGVYLNSEVYLNGQLIGGQHNGYTAFEINIEPYLNYQGDNTLAVKVNNNHLNSRWYSGSGIYRPISIHFHQSSYQKTDSPFITTEVFDNSAKVNLLSEVIVSQRKVNSRILKTEIFDTESNLVSFQQQKLKAQVKQQNLKIELIINQAKLWQPGKPYLYLAKQSIIEDGQIIHSQTRHFGIRTLNFDPEQGLLINNNPIKLKGMNLHHDNYLLGAAAYQAAEERKVRIILDAGFNAVRTSHNPPSKAFLNAADQQGLLVISEAFDAWNQQKWDHKNDYSSRFIQDWQTDLTNFIKRDRSHPSIIMWSIGNEIPEQTSDLGAKTAKKLIQVVNKLDPSRPATIGANTSDTWSDKLLSQFSVVGYNYQEFNYLKDRERFPNRLMYGSETYSNRAFEYWQYVEKYPFIIGDFVWTGWDYIGEASIGWTGYAPEWKGLAPFPWTLAYCGELDVLGNKRPSAYYRDVLWKTGKNKISAFIESPFPSLQPAQNPDWYLHWVQPDLHPSWTWPGQENKALNVLVYSAYPEVELFLNGQSLGKKATSKATEYKTSYSVPYQAGLLEAIGYDSAGNTQGRWQLKTSQQAKKISLSAEKLNLTPDGRDLVYITAQLLDENDHTVYYWDYDLELNLSVSGAGELIALGNANPASVEGFQVNQRNTFRGKLVAVVKSLKNQIGQVTVSATAKGLKPAEVILTSFQQE</sequence>
<dbReference type="OrthoDB" id="9758603at2"/>
<dbReference type="Proteomes" id="UP000037600">
    <property type="component" value="Unassembled WGS sequence"/>
</dbReference>
<dbReference type="Pfam" id="PF00703">
    <property type="entry name" value="Glyco_hydro_2"/>
    <property type="match status" value="1"/>
</dbReference>
<dbReference type="Pfam" id="PF02836">
    <property type="entry name" value="Glyco_hydro_2_C"/>
    <property type="match status" value="1"/>
</dbReference>
<evidence type="ECO:0000313" key="10">
    <source>
        <dbReference type="EMBL" id="KMT66685.1"/>
    </source>
</evidence>
<dbReference type="RefSeq" id="WP_048688219.1">
    <property type="nucleotide sequence ID" value="NZ_KQ130482.1"/>
</dbReference>
<dbReference type="SUPFAM" id="SSF49785">
    <property type="entry name" value="Galactose-binding domain-like"/>
    <property type="match status" value="1"/>
</dbReference>
<dbReference type="PANTHER" id="PTHR42732">
    <property type="entry name" value="BETA-GALACTOSIDASE"/>
    <property type="match status" value="1"/>
</dbReference>
<evidence type="ECO:0008006" key="12">
    <source>
        <dbReference type="Google" id="ProtNLM"/>
    </source>
</evidence>
<accession>A0A0J8GV73</accession>
<evidence type="ECO:0000256" key="4">
    <source>
        <dbReference type="SAM" id="Phobius"/>
    </source>
</evidence>
<dbReference type="STRING" id="1513271.XM47_00695"/>
<dbReference type="PRINTS" id="PR00132">
    <property type="entry name" value="GLHYDRLASE2"/>
</dbReference>
<dbReference type="EMBL" id="LAZL01000002">
    <property type="protein sequence ID" value="KMT66685.1"/>
    <property type="molecule type" value="Genomic_DNA"/>
</dbReference>
<feature type="domain" description="Glycosyl hydrolases family 2 sugar binding" evidence="7">
    <location>
        <begin position="68"/>
        <end position="192"/>
    </location>
</feature>
<keyword evidence="11" id="KW-1185">Reference proteome</keyword>
<feature type="domain" description="Glycoside hydrolase family 2" evidence="9">
    <location>
        <begin position="710"/>
        <end position="814"/>
    </location>
</feature>
<dbReference type="InterPro" id="IPR051913">
    <property type="entry name" value="GH2_Domain-Containing"/>
</dbReference>